<dbReference type="VEuPathDB" id="FungiDB:VP01_12717g1"/>
<gene>
    <name evidence="2" type="ORF">VP01_12717g1</name>
</gene>
<organism evidence="2 3">
    <name type="scientific">Puccinia sorghi</name>
    <dbReference type="NCBI Taxonomy" id="27349"/>
    <lineage>
        <taxon>Eukaryota</taxon>
        <taxon>Fungi</taxon>
        <taxon>Dikarya</taxon>
        <taxon>Basidiomycota</taxon>
        <taxon>Pucciniomycotina</taxon>
        <taxon>Pucciniomycetes</taxon>
        <taxon>Pucciniales</taxon>
        <taxon>Pucciniaceae</taxon>
        <taxon>Puccinia</taxon>
    </lineage>
</organism>
<name>A0A0L6VNZ2_9BASI</name>
<evidence type="ECO:0000313" key="3">
    <source>
        <dbReference type="Proteomes" id="UP000037035"/>
    </source>
</evidence>
<sequence>MHRPPSPFPFPRLLCHLCHLPLPSKSLPPLSGFSRAIPLLPTPSSLSQPPQTRRFWNPLTKG</sequence>
<keyword evidence="3" id="KW-1185">Reference proteome</keyword>
<comment type="caution">
    <text evidence="2">The sequence shown here is derived from an EMBL/GenBank/DDBJ whole genome shotgun (WGS) entry which is preliminary data.</text>
</comment>
<dbReference type="Proteomes" id="UP000037035">
    <property type="component" value="Unassembled WGS sequence"/>
</dbReference>
<reference evidence="2 3" key="1">
    <citation type="submission" date="2015-08" db="EMBL/GenBank/DDBJ databases">
        <title>Next Generation Sequencing and Analysis of the Genome of Puccinia sorghi L Schw, the Causal Agent of Maize Common Rust.</title>
        <authorList>
            <person name="Rochi L."/>
            <person name="Burguener G."/>
            <person name="Darino M."/>
            <person name="Turjanski A."/>
            <person name="Kreff E."/>
            <person name="Dieguez M.J."/>
            <person name="Sacco F."/>
        </authorList>
    </citation>
    <scope>NUCLEOTIDE SEQUENCE [LARGE SCALE GENOMIC DNA]</scope>
    <source>
        <strain evidence="2 3">RO10H11247</strain>
    </source>
</reference>
<dbReference type="EMBL" id="LAVV01003018">
    <property type="protein sequence ID" value="KNZ62429.1"/>
    <property type="molecule type" value="Genomic_DNA"/>
</dbReference>
<feature type="region of interest" description="Disordered" evidence="1">
    <location>
        <begin position="41"/>
        <end position="62"/>
    </location>
</feature>
<proteinExistence type="predicted"/>
<protein>
    <submittedName>
        <fullName evidence="2">Putative signal peptide protein</fullName>
    </submittedName>
</protein>
<accession>A0A0L6VNZ2</accession>
<dbReference type="AlphaFoldDB" id="A0A0L6VNZ2"/>
<feature type="compositionally biased region" description="Low complexity" evidence="1">
    <location>
        <begin position="41"/>
        <end position="52"/>
    </location>
</feature>
<evidence type="ECO:0000256" key="1">
    <source>
        <dbReference type="SAM" id="MobiDB-lite"/>
    </source>
</evidence>
<evidence type="ECO:0000313" key="2">
    <source>
        <dbReference type="EMBL" id="KNZ62429.1"/>
    </source>
</evidence>